<feature type="region of interest" description="Disordered" evidence="1">
    <location>
        <begin position="1"/>
        <end position="78"/>
    </location>
</feature>
<dbReference type="EMBL" id="CP025066">
    <property type="protein sequence ID" value="AUX08800.1"/>
    <property type="molecule type" value="Genomic_DNA"/>
</dbReference>
<dbReference type="OrthoDB" id="242095at2157"/>
<feature type="transmembrane region" description="Helical" evidence="2">
    <location>
        <begin position="138"/>
        <end position="160"/>
    </location>
</feature>
<dbReference type="RefSeq" id="WP_119816343.1">
    <property type="nucleotide sequence ID" value="NZ_CP025066.1"/>
</dbReference>
<dbReference type="Proteomes" id="UP000263012">
    <property type="component" value="Chromosome"/>
</dbReference>
<feature type="transmembrane region" description="Helical" evidence="2">
    <location>
        <begin position="89"/>
        <end position="107"/>
    </location>
</feature>
<dbReference type="AlphaFoldDB" id="A0A343TI78"/>
<evidence type="ECO:0000313" key="4">
    <source>
        <dbReference type="Proteomes" id="UP000263012"/>
    </source>
</evidence>
<evidence type="ECO:0000256" key="1">
    <source>
        <dbReference type="SAM" id="MobiDB-lite"/>
    </source>
</evidence>
<feature type="transmembrane region" description="Helical" evidence="2">
    <location>
        <begin position="113"/>
        <end position="131"/>
    </location>
</feature>
<keyword evidence="4" id="KW-1185">Reference proteome</keyword>
<reference evidence="4" key="1">
    <citation type="submission" date="2017-11" db="EMBL/GenBank/DDBJ databases">
        <title>Phenotypic and genomic properties of facultatively anaerobic sulfur-reducing natronoarchaea from hypersaline soda lakes.</title>
        <authorList>
            <person name="Sorokin D.Y."/>
            <person name="Kublanov I.V."/>
            <person name="Roman P."/>
            <person name="Sinninghe Damste J.S."/>
            <person name="Golyshin P.N."/>
            <person name="Rojo D."/>
            <person name="Ciordia S."/>
            <person name="Mena M.D.C."/>
            <person name="Ferrer M."/>
            <person name="Messina E."/>
            <person name="Smedile F."/>
            <person name="La Spada G."/>
            <person name="La Cono V."/>
            <person name="Yakimov M.M."/>
        </authorList>
    </citation>
    <scope>NUCLEOTIDE SEQUENCE [LARGE SCALE GENOMIC DNA]</scope>
    <source>
        <strain evidence="4">AArc-Sl</strain>
    </source>
</reference>
<evidence type="ECO:0000256" key="2">
    <source>
        <dbReference type="SAM" id="Phobius"/>
    </source>
</evidence>
<dbReference type="KEGG" id="hdf:AArcSl_1166"/>
<gene>
    <name evidence="3" type="ORF">AArcSl_1166</name>
</gene>
<feature type="transmembrane region" description="Helical" evidence="2">
    <location>
        <begin position="172"/>
        <end position="192"/>
    </location>
</feature>
<keyword evidence="2" id="KW-0472">Membrane</keyword>
<sequence length="205" mass="20811">MQPSREPEETDDGVGESVDDLLDDDLLDDDLLDDDLLDGGSRTGGSSQGTDGTMSSGAGSSESAPSEPDTEGDSSPLVGMNGRLFSGKATLLSIAVIGIGMFLGGAIPIVGGIGRFVGLFLGAFVVGLVLSNRRYVETGLVGAGAATVTVLSGFLGAAFLPVSLQVLQDYGVSFAVVAAAIGLIIALVGHYFGRDLRKGLSQDLE</sequence>
<dbReference type="GeneID" id="37877512"/>
<feature type="compositionally biased region" description="Acidic residues" evidence="1">
    <location>
        <begin position="8"/>
        <end position="37"/>
    </location>
</feature>
<evidence type="ECO:0000313" key="3">
    <source>
        <dbReference type="EMBL" id="AUX08800.1"/>
    </source>
</evidence>
<keyword evidence="2" id="KW-0812">Transmembrane</keyword>
<keyword evidence="2" id="KW-1133">Transmembrane helix</keyword>
<name>A0A343TI78_9EURY</name>
<protein>
    <recommendedName>
        <fullName evidence="5">DUF456 domain-containing protein</fullName>
    </recommendedName>
</protein>
<proteinExistence type="predicted"/>
<accession>A0A343TI78</accession>
<organism evidence="3 4">
    <name type="scientific">Halalkaliarchaeum desulfuricum</name>
    <dbReference type="NCBI Taxonomy" id="2055893"/>
    <lineage>
        <taxon>Archaea</taxon>
        <taxon>Methanobacteriati</taxon>
        <taxon>Methanobacteriota</taxon>
        <taxon>Stenosarchaea group</taxon>
        <taxon>Halobacteria</taxon>
        <taxon>Halobacteriales</taxon>
        <taxon>Haloferacaceae</taxon>
        <taxon>Halalkaliarchaeum</taxon>
    </lineage>
</organism>
<evidence type="ECO:0008006" key="5">
    <source>
        <dbReference type="Google" id="ProtNLM"/>
    </source>
</evidence>
<feature type="compositionally biased region" description="Low complexity" evidence="1">
    <location>
        <begin position="48"/>
        <end position="67"/>
    </location>
</feature>